<dbReference type="PANTHER" id="PTHR19422">
    <property type="entry name" value="GAG RETROVIRAL POLYPROTEIN"/>
    <property type="match status" value="1"/>
</dbReference>
<evidence type="ECO:0000256" key="2">
    <source>
        <dbReference type="ARBA" id="ARBA00022750"/>
    </source>
</evidence>
<dbReference type="InterPro" id="IPR018061">
    <property type="entry name" value="Retropepsins"/>
</dbReference>
<dbReference type="InterPro" id="IPR033704">
    <property type="entry name" value="dUTPase_trimeric"/>
</dbReference>
<dbReference type="Gene3D" id="2.70.40.10">
    <property type="match status" value="1"/>
</dbReference>
<evidence type="ECO:0000259" key="4">
    <source>
        <dbReference type="PROSITE" id="PS50175"/>
    </source>
</evidence>
<keyword evidence="1" id="KW-0645">Protease</keyword>
<dbReference type="InterPro" id="IPR001995">
    <property type="entry name" value="Peptidase_A2_cat"/>
</dbReference>
<name>A0A3L8RTF3_CHLGU</name>
<dbReference type="InterPro" id="IPR043128">
    <property type="entry name" value="Rev_trsase/Diguanyl_cyclase"/>
</dbReference>
<evidence type="ECO:0000256" key="1">
    <source>
        <dbReference type="ARBA" id="ARBA00022670"/>
    </source>
</evidence>
<dbReference type="Pfam" id="PF00077">
    <property type="entry name" value="RVP"/>
    <property type="match status" value="1"/>
</dbReference>
<evidence type="ECO:0000313" key="5">
    <source>
        <dbReference type="EMBL" id="RLV82493.1"/>
    </source>
</evidence>
<dbReference type="InterPro" id="IPR001969">
    <property type="entry name" value="Aspartic_peptidase_AS"/>
</dbReference>
<dbReference type="PROSITE" id="PS00141">
    <property type="entry name" value="ASP_PROTEASE"/>
    <property type="match status" value="1"/>
</dbReference>
<dbReference type="GO" id="GO:0004190">
    <property type="term" value="F:aspartic-type endopeptidase activity"/>
    <property type="evidence" value="ECO:0007669"/>
    <property type="project" value="UniProtKB-KW"/>
</dbReference>
<dbReference type="SUPFAM" id="SSF56672">
    <property type="entry name" value="DNA/RNA polymerases"/>
    <property type="match status" value="1"/>
</dbReference>
<keyword evidence="2" id="KW-0064">Aspartyl protease</keyword>
<dbReference type="InterPro" id="IPR036157">
    <property type="entry name" value="dUTPase-like_sf"/>
</dbReference>
<keyword evidence="6" id="KW-1185">Reference proteome</keyword>
<feature type="domain" description="Peptidase A2" evidence="4">
    <location>
        <begin position="130"/>
        <end position="206"/>
    </location>
</feature>
<dbReference type="GO" id="GO:0006508">
    <property type="term" value="P:proteolysis"/>
    <property type="evidence" value="ECO:0007669"/>
    <property type="project" value="UniProtKB-KW"/>
</dbReference>
<dbReference type="OrthoDB" id="9900537at2759"/>
<dbReference type="InterPro" id="IPR051592">
    <property type="entry name" value="HERV-K_Pro_peptidase_A2"/>
</dbReference>
<evidence type="ECO:0000256" key="3">
    <source>
        <dbReference type="ARBA" id="ARBA00022801"/>
    </source>
</evidence>
<dbReference type="InterPro" id="IPR021109">
    <property type="entry name" value="Peptidase_aspartic_dom_sf"/>
</dbReference>
<organism evidence="5 6">
    <name type="scientific">Chloebia gouldiae</name>
    <name type="common">Gouldian finch</name>
    <name type="synonym">Erythrura gouldiae</name>
    <dbReference type="NCBI Taxonomy" id="44316"/>
    <lineage>
        <taxon>Eukaryota</taxon>
        <taxon>Metazoa</taxon>
        <taxon>Chordata</taxon>
        <taxon>Craniata</taxon>
        <taxon>Vertebrata</taxon>
        <taxon>Euteleostomi</taxon>
        <taxon>Archelosauria</taxon>
        <taxon>Archosauria</taxon>
        <taxon>Dinosauria</taxon>
        <taxon>Saurischia</taxon>
        <taxon>Theropoda</taxon>
        <taxon>Coelurosauria</taxon>
        <taxon>Aves</taxon>
        <taxon>Neognathae</taxon>
        <taxon>Neoaves</taxon>
        <taxon>Telluraves</taxon>
        <taxon>Australaves</taxon>
        <taxon>Passeriformes</taxon>
        <taxon>Passeroidea</taxon>
        <taxon>Passeridae</taxon>
        <taxon>Chloebia</taxon>
    </lineage>
</organism>
<proteinExistence type="predicted"/>
<accession>A0A3L8RTF3</accession>
<dbReference type="Gene3D" id="3.30.70.270">
    <property type="match status" value="1"/>
</dbReference>
<reference evidence="5 6" key="1">
    <citation type="journal article" date="2018" name="Proc. R. Soc. B">
        <title>A non-coding region near Follistatin controls head colour polymorphism in the Gouldian finch.</title>
        <authorList>
            <person name="Toomey M.B."/>
            <person name="Marques C.I."/>
            <person name="Andrade P."/>
            <person name="Araujo P.M."/>
            <person name="Sabatino S."/>
            <person name="Gazda M.A."/>
            <person name="Afonso S."/>
            <person name="Lopes R.J."/>
            <person name="Corbo J.C."/>
            <person name="Carneiro M."/>
        </authorList>
    </citation>
    <scope>NUCLEOTIDE SEQUENCE [LARGE SCALE GENOMIC DNA]</scope>
    <source>
        <strain evidence="5">Red01</strain>
        <tissue evidence="5">Muscle</tissue>
    </source>
</reference>
<dbReference type="SUPFAM" id="SSF50630">
    <property type="entry name" value="Acid proteases"/>
    <property type="match status" value="1"/>
</dbReference>
<dbReference type="InterPro" id="IPR043502">
    <property type="entry name" value="DNA/RNA_pol_sf"/>
</dbReference>
<dbReference type="Gene3D" id="2.40.70.10">
    <property type="entry name" value="Acid Proteases"/>
    <property type="match status" value="1"/>
</dbReference>
<dbReference type="PANTHER" id="PTHR19422:SF123">
    <property type="entry name" value="RT1 CLASS I, LOCUS CE15"/>
    <property type="match status" value="1"/>
</dbReference>
<dbReference type="AlphaFoldDB" id="A0A3L8RTF3"/>
<protein>
    <recommendedName>
        <fullName evidence="4">Peptidase A2 domain-containing protein</fullName>
    </recommendedName>
</protein>
<comment type="caution">
    <text evidence="5">The sequence shown here is derived from an EMBL/GenBank/DDBJ whole genome shotgun (WGS) entry which is preliminary data.</text>
</comment>
<evidence type="ECO:0000313" key="6">
    <source>
        <dbReference type="Proteomes" id="UP000276834"/>
    </source>
</evidence>
<dbReference type="InterPro" id="IPR029054">
    <property type="entry name" value="dUTPase-like"/>
</dbReference>
<dbReference type="PROSITE" id="PS50175">
    <property type="entry name" value="ASP_PROT_RETROV"/>
    <property type="match status" value="1"/>
</dbReference>
<dbReference type="EMBL" id="QUSF01000360">
    <property type="protein sequence ID" value="RLV82493.1"/>
    <property type="molecule type" value="Genomic_DNA"/>
</dbReference>
<sequence length="283" mass="30819">MTTSPIKIQTGVKGPIMINGQIVGGLLLGRSSASMMGLFVLPGVINADYTGEIMIMAHTPFPPIRIQQGQRIALLVPLPQLSKGIVPAHNVKRGKGGFGSTGGIALLTLDLSTRPKKTVELRYREQKCILTALLDTGADSSIISPQSWPQGWPVQASTSTITGVGGMILASKSPLLTVVIDNRRLNAVFSIVQLPPTVQCLVGRDILAQLGIEQPFTESQIQQIQNELHKHHLVIAPEKIQRTTSWKYLGWTFTEQIITPQKLNFHTEITTLQDAQKLLGDLQ</sequence>
<keyword evidence="3" id="KW-0378">Hydrolase</keyword>
<dbReference type="SUPFAM" id="SSF51283">
    <property type="entry name" value="dUTPase-like"/>
    <property type="match status" value="1"/>
</dbReference>
<gene>
    <name evidence="5" type="ORF">DV515_00016588</name>
</gene>
<dbReference type="Pfam" id="PF00692">
    <property type="entry name" value="dUTPase"/>
    <property type="match status" value="1"/>
</dbReference>
<dbReference type="CDD" id="cd07557">
    <property type="entry name" value="trimeric_dUTPase"/>
    <property type="match status" value="1"/>
</dbReference>
<dbReference type="Proteomes" id="UP000276834">
    <property type="component" value="Unassembled WGS sequence"/>
</dbReference>